<gene>
    <name evidence="7" type="ORF">SNE35_04680</name>
</gene>
<evidence type="ECO:0000256" key="5">
    <source>
        <dbReference type="ARBA" id="ARBA00022840"/>
    </source>
</evidence>
<keyword evidence="3" id="KW-0547">Nucleotide-binding</keyword>
<dbReference type="Pfam" id="PF00294">
    <property type="entry name" value="PfkB"/>
    <property type="match status" value="1"/>
</dbReference>
<organism evidence="7 8">
    <name type="scientific">Roseateles agri</name>
    <dbReference type="NCBI Taxonomy" id="3098619"/>
    <lineage>
        <taxon>Bacteria</taxon>
        <taxon>Pseudomonadati</taxon>
        <taxon>Pseudomonadota</taxon>
        <taxon>Betaproteobacteria</taxon>
        <taxon>Burkholderiales</taxon>
        <taxon>Sphaerotilaceae</taxon>
        <taxon>Roseateles</taxon>
    </lineage>
</organism>
<evidence type="ECO:0000313" key="8">
    <source>
        <dbReference type="Proteomes" id="UP001285263"/>
    </source>
</evidence>
<sequence length="307" mass="32447">MFLVCGESLMDVFSVGDTPTGVTLDARVGGSPMNVAIGLARLAQPVAFYGGLSRDFLGERLTRALRAEGVDLAHAPVVDAPTTVSLVGLNAQGVPSYAFYGHGAADRQVTIPSLPPAGLFRAIHVGSYATVVAPVAATQRALIEREQGRALIAYDPNIRLNVEPDLAVWKAQLDWMLPRTQLLKISDEDLGLLLPGTTPEAFAATALAQGVQLVVVTRGGEGALGWTQTQQARAEARKVTVIDTVGAGDTFQAALLTWLAERDRLSAEALGHLNRGDLQTLLDFAGAAAAITCSRRGADMPRRTELD</sequence>
<reference evidence="7 8" key="1">
    <citation type="submission" date="2023-11" db="EMBL/GenBank/DDBJ databases">
        <title>Paucibacter sp. nov., isolated from fresh soil in Korea.</title>
        <authorList>
            <person name="Le N.T.T."/>
        </authorList>
    </citation>
    <scope>NUCLEOTIDE SEQUENCE [LARGE SCALE GENOMIC DNA]</scope>
    <source>
        <strain evidence="7 8">R3-3</strain>
    </source>
</reference>
<evidence type="ECO:0000313" key="7">
    <source>
        <dbReference type="EMBL" id="MDY0743785.1"/>
    </source>
</evidence>
<dbReference type="PANTHER" id="PTHR43085">
    <property type="entry name" value="HEXOKINASE FAMILY MEMBER"/>
    <property type="match status" value="1"/>
</dbReference>
<dbReference type="SUPFAM" id="SSF53613">
    <property type="entry name" value="Ribokinase-like"/>
    <property type="match status" value="1"/>
</dbReference>
<protein>
    <submittedName>
        <fullName evidence="7">Carbohydrate kinase</fullName>
        <ecNumber evidence="7">2.7.1.-</ecNumber>
    </submittedName>
</protein>
<dbReference type="InterPro" id="IPR011611">
    <property type="entry name" value="PfkB_dom"/>
</dbReference>
<dbReference type="InterPro" id="IPR029056">
    <property type="entry name" value="Ribokinase-like"/>
</dbReference>
<evidence type="ECO:0000259" key="6">
    <source>
        <dbReference type="Pfam" id="PF00294"/>
    </source>
</evidence>
<dbReference type="Gene3D" id="3.40.1190.20">
    <property type="match status" value="1"/>
</dbReference>
<evidence type="ECO:0000256" key="3">
    <source>
        <dbReference type="ARBA" id="ARBA00022741"/>
    </source>
</evidence>
<evidence type="ECO:0000256" key="2">
    <source>
        <dbReference type="ARBA" id="ARBA00022679"/>
    </source>
</evidence>
<comment type="caution">
    <text evidence="7">The sequence shown here is derived from an EMBL/GenBank/DDBJ whole genome shotgun (WGS) entry which is preliminary data.</text>
</comment>
<accession>A0ABU5DC00</accession>
<dbReference type="Proteomes" id="UP001285263">
    <property type="component" value="Unassembled WGS sequence"/>
</dbReference>
<evidence type="ECO:0000256" key="1">
    <source>
        <dbReference type="ARBA" id="ARBA00010688"/>
    </source>
</evidence>
<dbReference type="RefSeq" id="WP_320421701.1">
    <property type="nucleotide sequence ID" value="NZ_JAXCLA010000002.1"/>
</dbReference>
<proteinExistence type="inferred from homology"/>
<dbReference type="InterPro" id="IPR002173">
    <property type="entry name" value="Carboh/pur_kinase_PfkB_CS"/>
</dbReference>
<keyword evidence="5" id="KW-0067">ATP-binding</keyword>
<comment type="similarity">
    <text evidence="1">Belongs to the carbohydrate kinase PfkB family.</text>
</comment>
<feature type="domain" description="Carbohydrate kinase PfkB" evidence="6">
    <location>
        <begin position="17"/>
        <end position="300"/>
    </location>
</feature>
<keyword evidence="8" id="KW-1185">Reference proteome</keyword>
<dbReference type="PANTHER" id="PTHR43085:SF1">
    <property type="entry name" value="PSEUDOURIDINE KINASE-RELATED"/>
    <property type="match status" value="1"/>
</dbReference>
<dbReference type="EMBL" id="JAXCLA010000002">
    <property type="protein sequence ID" value="MDY0743785.1"/>
    <property type="molecule type" value="Genomic_DNA"/>
</dbReference>
<dbReference type="InterPro" id="IPR050306">
    <property type="entry name" value="PfkB_Carbo_kinase"/>
</dbReference>
<keyword evidence="4 7" id="KW-0418">Kinase</keyword>
<evidence type="ECO:0000256" key="4">
    <source>
        <dbReference type="ARBA" id="ARBA00022777"/>
    </source>
</evidence>
<dbReference type="CDD" id="cd01167">
    <property type="entry name" value="bac_FRK"/>
    <property type="match status" value="1"/>
</dbReference>
<dbReference type="EC" id="2.7.1.-" evidence="7"/>
<name>A0ABU5DC00_9BURK</name>
<keyword evidence="2 7" id="KW-0808">Transferase</keyword>
<dbReference type="PROSITE" id="PS00584">
    <property type="entry name" value="PFKB_KINASES_2"/>
    <property type="match status" value="1"/>
</dbReference>
<dbReference type="GO" id="GO:0016301">
    <property type="term" value="F:kinase activity"/>
    <property type="evidence" value="ECO:0007669"/>
    <property type="project" value="UniProtKB-KW"/>
</dbReference>